<comment type="caution">
    <text evidence="1">The sequence shown here is derived from an EMBL/GenBank/DDBJ whole genome shotgun (WGS) entry which is preliminary data.</text>
</comment>
<keyword evidence="2" id="KW-1185">Reference proteome</keyword>
<accession>A0ACC8X814</accession>
<protein>
    <submittedName>
        <fullName evidence="1">Transposase</fullName>
    </submittedName>
</protein>
<name>A0ACC8X814_9FIRM</name>
<sequence>MDKNSLTHTKWNCKYHIVFAPKYRRQIIYGKIKVDIGRILRQLCEYKGIEIIEASICSDHIHMLISIPPKYSVSQIMGYLKGKSALMIFDRHANLKYKYGNRQFWCKGYYVDTVGRNKKAIQEYIKNQLQDDIVGDQISIKEYIDPFTGETVKGRK</sequence>
<gene>
    <name evidence="1" type="ORF">AN396_11830</name>
</gene>
<organism evidence="1 2">
    <name type="scientific">Candidatus Epulonipiscium fishelsonii</name>
    <dbReference type="NCBI Taxonomy" id="77094"/>
    <lineage>
        <taxon>Bacteria</taxon>
        <taxon>Bacillati</taxon>
        <taxon>Bacillota</taxon>
        <taxon>Clostridia</taxon>
        <taxon>Lachnospirales</taxon>
        <taxon>Lachnospiraceae</taxon>
        <taxon>Candidatus Epulonipiscium</taxon>
    </lineage>
</organism>
<evidence type="ECO:0000313" key="2">
    <source>
        <dbReference type="Proteomes" id="UP000188605"/>
    </source>
</evidence>
<evidence type="ECO:0000313" key="1">
    <source>
        <dbReference type="EMBL" id="ONI38012.1"/>
    </source>
</evidence>
<dbReference type="Proteomes" id="UP000188605">
    <property type="component" value="Unassembled WGS sequence"/>
</dbReference>
<dbReference type="EMBL" id="LJDB01000100">
    <property type="protein sequence ID" value="ONI38012.1"/>
    <property type="molecule type" value="Genomic_DNA"/>
</dbReference>
<proteinExistence type="predicted"/>
<reference evidence="1" key="1">
    <citation type="submission" date="2016-08" db="EMBL/GenBank/DDBJ databases">
        <authorList>
            <person name="Ngugi D.K."/>
            <person name="Miyake S."/>
            <person name="Stingl U."/>
        </authorList>
    </citation>
    <scope>NUCLEOTIDE SEQUENCE</scope>
    <source>
        <strain evidence="1">SCG-B11WGA-EpuloA1</strain>
    </source>
</reference>